<accession>A0AAP9HDX0</accession>
<organism evidence="2 3">
    <name type="scientific">Gemella morbillorum</name>
    <dbReference type="NCBI Taxonomy" id="29391"/>
    <lineage>
        <taxon>Bacteria</taxon>
        <taxon>Bacillati</taxon>
        <taxon>Bacillota</taxon>
        <taxon>Bacilli</taxon>
        <taxon>Bacillales</taxon>
        <taxon>Gemellaceae</taxon>
        <taxon>Gemella</taxon>
    </lineage>
</organism>
<feature type="transmembrane region" description="Helical" evidence="1">
    <location>
        <begin position="69"/>
        <end position="88"/>
    </location>
</feature>
<feature type="transmembrane region" description="Helical" evidence="1">
    <location>
        <begin position="217"/>
        <end position="238"/>
    </location>
</feature>
<feature type="transmembrane region" description="Helical" evidence="1">
    <location>
        <begin position="38"/>
        <end position="57"/>
    </location>
</feature>
<name>A0AAP9HDX0_9BACL</name>
<protein>
    <recommendedName>
        <fullName evidence="4">Low temperature requirement protein A</fullName>
    </recommendedName>
</protein>
<feature type="transmembrane region" description="Helical" evidence="1">
    <location>
        <begin position="190"/>
        <end position="211"/>
    </location>
</feature>
<keyword evidence="1" id="KW-0472">Membrane</keyword>
<keyword evidence="1" id="KW-1133">Transmembrane helix</keyword>
<feature type="transmembrane region" description="Helical" evidence="1">
    <location>
        <begin position="94"/>
        <end position="113"/>
    </location>
</feature>
<feature type="transmembrane region" description="Helical" evidence="1">
    <location>
        <begin position="274"/>
        <end position="291"/>
    </location>
</feature>
<proteinExistence type="predicted"/>
<sequence>MYCSLFSRQGIFNLLFDIVFSISFIKILNFYIEDEINFKNIIHLIVIFMIFLNCWTIEIVHLNRYGKNSYINIIFIVLQIIALLLLLTNNNFSIKYLLATLILISVIFSVQHITEYILTDKKQLIMKKLTEPFCYIHTGRTLALLLGLVFINYAYWFIFLAFTVSQLFPSFISRSLHAKDMNFNSLVSRIIQLTLILSSFIILNNLTILINVSTLPIIISCLFIICFIFIYNYIISLIDITLTKQSGNTFILGTYFIIFSTIITNHIILGKINLLFFPITLFGYYIGYISYKQYKKTRT</sequence>
<gene>
    <name evidence="2" type="ORF">FOC49_07210</name>
</gene>
<evidence type="ECO:0000313" key="2">
    <source>
        <dbReference type="EMBL" id="QGS09679.1"/>
    </source>
</evidence>
<keyword evidence="1" id="KW-0812">Transmembrane</keyword>
<feature type="transmembrane region" description="Helical" evidence="1">
    <location>
        <begin position="250"/>
        <end position="268"/>
    </location>
</feature>
<dbReference type="Proteomes" id="UP000425411">
    <property type="component" value="Chromosome"/>
</dbReference>
<dbReference type="AlphaFoldDB" id="A0AAP9HDX0"/>
<reference evidence="2 3" key="1">
    <citation type="submission" date="2019-11" db="EMBL/GenBank/DDBJ databases">
        <title>FDA dAtabase for Regulatory Grade micrObial Sequences (FDA-ARGOS): Supporting development and validation of Infectious Disease Dx tests.</title>
        <authorList>
            <person name="Turner S."/>
            <person name="Byrd R."/>
            <person name="Tallon L."/>
            <person name="Sadzewicz L."/>
            <person name="Vavikolanu K."/>
            <person name="Mehta A."/>
            <person name="Aluvathingal J."/>
            <person name="Nadendla S."/>
            <person name="Myers T."/>
            <person name="Yan Y."/>
            <person name="Sichtig H."/>
        </authorList>
    </citation>
    <scope>NUCLEOTIDE SEQUENCE [LARGE SCALE GENOMIC DNA]</scope>
    <source>
        <strain evidence="2 3">FDAARGOS_741</strain>
    </source>
</reference>
<keyword evidence="3" id="KW-1185">Reference proteome</keyword>
<evidence type="ECO:0000313" key="3">
    <source>
        <dbReference type="Proteomes" id="UP000425411"/>
    </source>
</evidence>
<evidence type="ECO:0000256" key="1">
    <source>
        <dbReference type="SAM" id="Phobius"/>
    </source>
</evidence>
<evidence type="ECO:0008006" key="4">
    <source>
        <dbReference type="Google" id="ProtNLM"/>
    </source>
</evidence>
<dbReference type="EMBL" id="CP046314">
    <property type="protein sequence ID" value="QGS09679.1"/>
    <property type="molecule type" value="Genomic_DNA"/>
</dbReference>
<feature type="transmembrane region" description="Helical" evidence="1">
    <location>
        <begin position="12"/>
        <end position="32"/>
    </location>
</feature>